<comment type="caution">
    <text evidence="1">The sequence shown here is derived from an EMBL/GenBank/DDBJ whole genome shotgun (WGS) entry which is preliminary data.</text>
</comment>
<sequence>MKQCEVPKLHRFLQPDNYVQQPFNTQNYNWNKVITGAGKEIFSAYTGAFAYNYYKTGDFNKSLENSFDPTMIIQSAISGAVGGVFEYKVEKSNLSISEQTKNDALKFKNNLEFQVNPYYYNSTFVIPKFPMQNTTVIPLNFYFPKMKPKLKN</sequence>
<keyword evidence="2" id="KW-1185">Reference proteome</keyword>
<protein>
    <submittedName>
        <fullName evidence="1">Uncharacterized protein</fullName>
    </submittedName>
</protein>
<evidence type="ECO:0000313" key="1">
    <source>
        <dbReference type="EMBL" id="RTZ03571.1"/>
    </source>
</evidence>
<accession>A0A3S0PHK4</accession>
<organism evidence="1 2">
    <name type="scientific">Flavobacterium bomense</name>
    <dbReference type="NCBI Taxonomy" id="2497483"/>
    <lineage>
        <taxon>Bacteria</taxon>
        <taxon>Pseudomonadati</taxon>
        <taxon>Bacteroidota</taxon>
        <taxon>Flavobacteriia</taxon>
        <taxon>Flavobacteriales</taxon>
        <taxon>Flavobacteriaceae</taxon>
        <taxon>Flavobacterium</taxon>
    </lineage>
</organism>
<dbReference type="AlphaFoldDB" id="A0A3S0PHK4"/>
<dbReference type="Proteomes" id="UP000280825">
    <property type="component" value="Unassembled WGS sequence"/>
</dbReference>
<gene>
    <name evidence="1" type="ORF">EKL98_11290</name>
</gene>
<reference evidence="1 2" key="1">
    <citation type="submission" date="2018-12" db="EMBL/GenBank/DDBJ databases">
        <title>Flavobacterium sp. nov., isolated from glacier ice.</title>
        <authorList>
            <person name="Liu Q."/>
            <person name="Xin Y.-H."/>
        </authorList>
    </citation>
    <scope>NUCLEOTIDE SEQUENCE [LARGE SCALE GENOMIC DNA]</scope>
    <source>
        <strain evidence="1 2">RB1N8</strain>
    </source>
</reference>
<evidence type="ECO:0000313" key="2">
    <source>
        <dbReference type="Proteomes" id="UP000280825"/>
    </source>
</evidence>
<dbReference type="EMBL" id="RYDJ01000013">
    <property type="protein sequence ID" value="RTZ03571.1"/>
    <property type="molecule type" value="Genomic_DNA"/>
</dbReference>
<dbReference type="RefSeq" id="WP_126562485.1">
    <property type="nucleotide sequence ID" value="NZ_RYDJ01000013.1"/>
</dbReference>
<proteinExistence type="predicted"/>
<name>A0A3S0PHK4_9FLAO</name>